<feature type="chain" id="PRO_5041899163" evidence="1">
    <location>
        <begin position="33"/>
        <end position="300"/>
    </location>
</feature>
<protein>
    <submittedName>
        <fullName evidence="2">Uncharacterized protein</fullName>
    </submittedName>
</protein>
<evidence type="ECO:0000256" key="1">
    <source>
        <dbReference type="SAM" id="SignalP"/>
    </source>
</evidence>
<sequence>MDTRRQVGLRLHLKQAFRWILLVSISSTVVVSAVKRSVEGTEMSIEFYENIHHRTFRDSELNRFQAMTPEHTDLLRGLVETEFSRSAKDSSRLEKASCGQRLDLKDTVVQELLDELVEQVLRPFMIDVHGLYVALDSMSAQKCVPGTDQHTTQAQQAPGSFLFHLALSDDDEGTGGPLFVLPKLPQVLADWLEYARLPARSSATSAGPSFFQLQYPIVSLRQHDAVAVAKGAVLAHPGRRMHGWLPLSGARSHLSITFAFSPVGLTSLVQSALRTSSLAFSKQAREMELHEERSDTLWVK</sequence>
<organism evidence="2 3">
    <name type="scientific">Cymbomonas tetramitiformis</name>
    <dbReference type="NCBI Taxonomy" id="36881"/>
    <lineage>
        <taxon>Eukaryota</taxon>
        <taxon>Viridiplantae</taxon>
        <taxon>Chlorophyta</taxon>
        <taxon>Pyramimonadophyceae</taxon>
        <taxon>Pyramimonadales</taxon>
        <taxon>Pyramimonadaceae</taxon>
        <taxon>Cymbomonas</taxon>
    </lineage>
</organism>
<keyword evidence="3" id="KW-1185">Reference proteome</keyword>
<feature type="signal peptide" evidence="1">
    <location>
        <begin position="1"/>
        <end position="32"/>
    </location>
</feature>
<accession>A0AAE0L399</accession>
<keyword evidence="1" id="KW-0732">Signal</keyword>
<dbReference type="Proteomes" id="UP001190700">
    <property type="component" value="Unassembled WGS sequence"/>
</dbReference>
<name>A0AAE0L399_9CHLO</name>
<feature type="non-terminal residue" evidence="2">
    <location>
        <position position="300"/>
    </location>
</feature>
<evidence type="ECO:0000313" key="2">
    <source>
        <dbReference type="EMBL" id="KAK3270571.1"/>
    </source>
</evidence>
<evidence type="ECO:0000313" key="3">
    <source>
        <dbReference type="Proteomes" id="UP001190700"/>
    </source>
</evidence>
<gene>
    <name evidence="2" type="ORF">CYMTET_21035</name>
</gene>
<proteinExistence type="predicted"/>
<reference evidence="2 3" key="1">
    <citation type="journal article" date="2015" name="Genome Biol. Evol.">
        <title>Comparative Genomics of a Bacterivorous Green Alga Reveals Evolutionary Causalities and Consequences of Phago-Mixotrophic Mode of Nutrition.</title>
        <authorList>
            <person name="Burns J.A."/>
            <person name="Paasch A."/>
            <person name="Narechania A."/>
            <person name="Kim E."/>
        </authorList>
    </citation>
    <scope>NUCLEOTIDE SEQUENCE [LARGE SCALE GENOMIC DNA]</scope>
    <source>
        <strain evidence="2 3">PLY_AMNH</strain>
    </source>
</reference>
<dbReference type="AlphaFoldDB" id="A0AAE0L399"/>
<dbReference type="EMBL" id="LGRX02010309">
    <property type="protein sequence ID" value="KAK3270571.1"/>
    <property type="molecule type" value="Genomic_DNA"/>
</dbReference>
<comment type="caution">
    <text evidence="2">The sequence shown here is derived from an EMBL/GenBank/DDBJ whole genome shotgun (WGS) entry which is preliminary data.</text>
</comment>